<evidence type="ECO:0000256" key="4">
    <source>
        <dbReference type="ARBA" id="ARBA00035242"/>
    </source>
</evidence>
<evidence type="ECO:0000259" key="8">
    <source>
        <dbReference type="SMART" id="SM01383"/>
    </source>
</evidence>
<dbReference type="InterPro" id="IPR008991">
    <property type="entry name" value="Translation_prot_SH3-like_sf"/>
</dbReference>
<evidence type="ECO:0000256" key="1">
    <source>
        <dbReference type="ARBA" id="ARBA00005636"/>
    </source>
</evidence>
<dbReference type="Proteomes" id="UP000178319">
    <property type="component" value="Unassembled WGS sequence"/>
</dbReference>
<accession>A0A1G1V985</accession>
<dbReference type="SUPFAM" id="SSF50104">
    <property type="entry name" value="Translation proteins SH3-like domain"/>
    <property type="match status" value="1"/>
</dbReference>
<dbReference type="Pfam" id="PF03947">
    <property type="entry name" value="Ribosomal_L2_C"/>
    <property type="match status" value="1"/>
</dbReference>
<feature type="compositionally biased region" description="Basic residues" evidence="6">
    <location>
        <begin position="223"/>
        <end position="232"/>
    </location>
</feature>
<dbReference type="GO" id="GO:0002181">
    <property type="term" value="P:cytoplasmic translation"/>
    <property type="evidence" value="ECO:0007669"/>
    <property type="project" value="TreeGrafter"/>
</dbReference>
<dbReference type="NCBIfam" id="TIGR01171">
    <property type="entry name" value="rplB_bact"/>
    <property type="match status" value="1"/>
</dbReference>
<dbReference type="PANTHER" id="PTHR13691:SF5">
    <property type="entry name" value="LARGE RIBOSOMAL SUBUNIT PROTEIN UL2M"/>
    <property type="match status" value="1"/>
</dbReference>
<dbReference type="SUPFAM" id="SSF50249">
    <property type="entry name" value="Nucleic acid-binding proteins"/>
    <property type="match status" value="1"/>
</dbReference>
<keyword evidence="2 9" id="KW-0689">Ribosomal protein</keyword>
<evidence type="ECO:0000256" key="3">
    <source>
        <dbReference type="ARBA" id="ARBA00023274"/>
    </source>
</evidence>
<comment type="similarity">
    <text evidence="1">Belongs to the universal ribosomal protein uL2 family.</text>
</comment>
<dbReference type="PIRSF" id="PIRSF002158">
    <property type="entry name" value="Ribosomal_L2"/>
    <property type="match status" value="1"/>
</dbReference>
<evidence type="ECO:0000256" key="5">
    <source>
        <dbReference type="ARBA" id="ARBA00035459"/>
    </source>
</evidence>
<gene>
    <name evidence="9" type="ORF">A3D26_01145</name>
</gene>
<evidence type="ECO:0000259" key="7">
    <source>
        <dbReference type="SMART" id="SM01382"/>
    </source>
</evidence>
<feature type="compositionally biased region" description="Basic and acidic residues" evidence="6">
    <location>
        <begin position="233"/>
        <end position="244"/>
    </location>
</feature>
<protein>
    <recommendedName>
        <fullName evidence="4">Large ribosomal subunit protein uL2</fullName>
    </recommendedName>
    <alternativeName>
        <fullName evidence="5">50S ribosomal protein L2</fullName>
    </alternativeName>
</protein>
<evidence type="ECO:0000313" key="9">
    <source>
        <dbReference type="EMBL" id="OGY11861.1"/>
    </source>
</evidence>
<dbReference type="STRING" id="1797516.A3D26_01145"/>
<feature type="compositionally biased region" description="Basic residues" evidence="6">
    <location>
        <begin position="173"/>
        <end position="183"/>
    </location>
</feature>
<organism evidence="9 10">
    <name type="scientific">Candidatus Blackburnbacteria bacterium RIFCSPHIGHO2_02_FULL_44_20</name>
    <dbReference type="NCBI Taxonomy" id="1797516"/>
    <lineage>
        <taxon>Bacteria</taxon>
        <taxon>Candidatus Blackburniibacteriota</taxon>
    </lineage>
</organism>
<feature type="domain" description="Large ribosomal subunit protein uL2 C-terminal" evidence="7">
    <location>
        <begin position="95"/>
        <end position="221"/>
    </location>
</feature>
<evidence type="ECO:0000256" key="6">
    <source>
        <dbReference type="SAM" id="MobiDB-lite"/>
    </source>
</evidence>
<sequence length="244" mass="26862">MRRLKIILPKKSGRDSQGHIAVRHQGGRHKRFMRVVDFVRERRDITGKISAIEYDPNRNTRLAFVVYPDGDKRYLLAAKESKVGDAVTSGQAAPIKPGNSLPLSRIPVGTSIFNIEITPNKGGQMVRSGGLSATIQGREEAWILVKLPSGELRRFLGEVYATIGQSSGETRGNLKKAGRKRNLGIRPSVRGVAMHPAAHPHGGGEGRSGEGMPPKTPWGKPARGVRTRNKNKYSKDLIVKRRRP</sequence>
<reference evidence="9 10" key="1">
    <citation type="journal article" date="2016" name="Nat. Commun.">
        <title>Thousands of microbial genomes shed light on interconnected biogeochemical processes in an aquifer system.</title>
        <authorList>
            <person name="Anantharaman K."/>
            <person name="Brown C.T."/>
            <person name="Hug L.A."/>
            <person name="Sharon I."/>
            <person name="Castelle C.J."/>
            <person name="Probst A.J."/>
            <person name="Thomas B.C."/>
            <person name="Singh A."/>
            <person name="Wilkins M.J."/>
            <person name="Karaoz U."/>
            <person name="Brodie E.L."/>
            <person name="Williams K.H."/>
            <person name="Hubbard S.S."/>
            <person name="Banfield J.F."/>
        </authorList>
    </citation>
    <scope>NUCLEOTIDE SEQUENCE [LARGE SCALE GENOMIC DNA]</scope>
</reference>
<dbReference type="InterPro" id="IPR002171">
    <property type="entry name" value="Ribosomal_uL2"/>
</dbReference>
<feature type="domain" description="Large ribosomal subunit protein uL2 RNA-binding" evidence="8">
    <location>
        <begin position="13"/>
        <end position="89"/>
    </location>
</feature>
<dbReference type="InterPro" id="IPR014722">
    <property type="entry name" value="Rib_uL2_dom2"/>
</dbReference>
<keyword evidence="3" id="KW-0687">Ribonucleoprotein</keyword>
<comment type="caution">
    <text evidence="9">The sequence shown here is derived from an EMBL/GenBank/DDBJ whole genome shotgun (WGS) entry which is preliminary data.</text>
</comment>
<dbReference type="InterPro" id="IPR014726">
    <property type="entry name" value="Ribosomal_uL2_dom3"/>
</dbReference>
<dbReference type="AlphaFoldDB" id="A0A1G1V985"/>
<dbReference type="EMBL" id="MHBZ01000010">
    <property type="protein sequence ID" value="OGY11861.1"/>
    <property type="molecule type" value="Genomic_DNA"/>
</dbReference>
<dbReference type="SMART" id="SM01383">
    <property type="entry name" value="Ribosomal_L2"/>
    <property type="match status" value="1"/>
</dbReference>
<dbReference type="InterPro" id="IPR022666">
    <property type="entry name" value="Ribosomal_uL2_RNA-bd_dom"/>
</dbReference>
<dbReference type="InterPro" id="IPR012340">
    <property type="entry name" value="NA-bd_OB-fold"/>
</dbReference>
<dbReference type="FunFam" id="2.30.30.30:FF:000001">
    <property type="entry name" value="50S ribosomal protein L2"/>
    <property type="match status" value="1"/>
</dbReference>
<proteinExistence type="inferred from homology"/>
<dbReference type="GO" id="GO:0016740">
    <property type="term" value="F:transferase activity"/>
    <property type="evidence" value="ECO:0007669"/>
    <property type="project" value="InterPro"/>
</dbReference>
<dbReference type="InterPro" id="IPR005880">
    <property type="entry name" value="Ribosomal_uL2_bac/org-type"/>
</dbReference>
<dbReference type="Gene3D" id="2.40.50.140">
    <property type="entry name" value="Nucleic acid-binding proteins"/>
    <property type="match status" value="1"/>
</dbReference>
<dbReference type="GO" id="GO:0015934">
    <property type="term" value="C:large ribosomal subunit"/>
    <property type="evidence" value="ECO:0007669"/>
    <property type="project" value="InterPro"/>
</dbReference>
<evidence type="ECO:0000256" key="2">
    <source>
        <dbReference type="ARBA" id="ARBA00022980"/>
    </source>
</evidence>
<dbReference type="FunFam" id="4.10.950.10:FF:000001">
    <property type="entry name" value="50S ribosomal protein L2"/>
    <property type="match status" value="1"/>
</dbReference>
<dbReference type="Gene3D" id="4.10.950.10">
    <property type="entry name" value="Ribosomal protein L2, domain 3"/>
    <property type="match status" value="1"/>
</dbReference>
<dbReference type="GO" id="GO:0003723">
    <property type="term" value="F:RNA binding"/>
    <property type="evidence" value="ECO:0007669"/>
    <property type="project" value="InterPro"/>
</dbReference>
<dbReference type="PANTHER" id="PTHR13691">
    <property type="entry name" value="RIBOSOMAL PROTEIN L2"/>
    <property type="match status" value="1"/>
</dbReference>
<dbReference type="GO" id="GO:0003735">
    <property type="term" value="F:structural constituent of ribosome"/>
    <property type="evidence" value="ECO:0007669"/>
    <property type="project" value="InterPro"/>
</dbReference>
<dbReference type="Gene3D" id="2.30.30.30">
    <property type="match status" value="1"/>
</dbReference>
<feature type="region of interest" description="Disordered" evidence="6">
    <location>
        <begin position="168"/>
        <end position="244"/>
    </location>
</feature>
<name>A0A1G1V985_9BACT</name>
<dbReference type="SMART" id="SM01382">
    <property type="entry name" value="Ribosomal_L2_C"/>
    <property type="match status" value="1"/>
</dbReference>
<evidence type="ECO:0000313" key="10">
    <source>
        <dbReference type="Proteomes" id="UP000178319"/>
    </source>
</evidence>
<dbReference type="InterPro" id="IPR022669">
    <property type="entry name" value="Ribosomal_uL2_C"/>
</dbReference>
<dbReference type="Pfam" id="PF00181">
    <property type="entry name" value="Ribosomal_L2_N"/>
    <property type="match status" value="1"/>
</dbReference>